<keyword evidence="2" id="KW-1185">Reference proteome</keyword>
<gene>
    <name evidence="1" type="ORF">PYW08_005142</name>
</gene>
<comment type="caution">
    <text evidence="1">The sequence shown here is derived from an EMBL/GenBank/DDBJ whole genome shotgun (WGS) entry which is preliminary data.</text>
</comment>
<dbReference type="EMBL" id="CM056793">
    <property type="protein sequence ID" value="KAJ8715161.1"/>
    <property type="molecule type" value="Genomic_DNA"/>
</dbReference>
<accession>A0ACC2QG76</accession>
<name>A0ACC2QG76_9NEOP</name>
<evidence type="ECO:0000313" key="2">
    <source>
        <dbReference type="Proteomes" id="UP001231649"/>
    </source>
</evidence>
<protein>
    <submittedName>
        <fullName evidence="1">Uncharacterized protein</fullName>
    </submittedName>
</protein>
<evidence type="ECO:0000313" key="1">
    <source>
        <dbReference type="EMBL" id="KAJ8715161.1"/>
    </source>
</evidence>
<proteinExistence type="predicted"/>
<sequence>MSETKAKEATTLQKKKNTVNKGKLKKTIKNVLCRPDPVFWPELTEDEGRRLESALKKHKIVVPEFKKPHWKDLKLIPKEKRPKPPKLKKIDGLLLGIRECSDAVQNGECSAIIIEAKVNPRMIVEPIIEMCTTKDVPLLCLNELRKITAANFGVPASCLGIKNNSLLDVRKEILEIAENHKRPEQTNQLKKTNDSIVEKMDIENIETKEEREGSGVTTFQFLYRTSKKNRLFVPNASENLPKPTKQFIGQNFIEFSDKPDLKNSKAFMRIIRFSEAYDRNHRICTKYKCLFISDTCTAALASTGARGGCGVFHQHLFPTADAGVCPGEIYHRQS</sequence>
<reference evidence="1" key="1">
    <citation type="submission" date="2023-03" db="EMBL/GenBank/DDBJ databases">
        <title>Chromosome-level genomes of two armyworms, Mythimna separata and Mythimna loreyi, provide insights into the biosynthesis and reception of sex pheromones.</title>
        <authorList>
            <person name="Zhao H."/>
        </authorList>
    </citation>
    <scope>NUCLEOTIDE SEQUENCE</scope>
    <source>
        <strain evidence="1">BeijingLab</strain>
    </source>
</reference>
<dbReference type="Proteomes" id="UP001231649">
    <property type="component" value="Chromosome 17"/>
</dbReference>
<organism evidence="1 2">
    <name type="scientific">Mythimna loreyi</name>
    <dbReference type="NCBI Taxonomy" id="667449"/>
    <lineage>
        <taxon>Eukaryota</taxon>
        <taxon>Metazoa</taxon>
        <taxon>Ecdysozoa</taxon>
        <taxon>Arthropoda</taxon>
        <taxon>Hexapoda</taxon>
        <taxon>Insecta</taxon>
        <taxon>Pterygota</taxon>
        <taxon>Neoptera</taxon>
        <taxon>Endopterygota</taxon>
        <taxon>Lepidoptera</taxon>
        <taxon>Glossata</taxon>
        <taxon>Ditrysia</taxon>
        <taxon>Noctuoidea</taxon>
        <taxon>Noctuidae</taxon>
        <taxon>Noctuinae</taxon>
        <taxon>Hadenini</taxon>
        <taxon>Mythimna</taxon>
    </lineage>
</organism>